<dbReference type="PANTHER" id="PTHR37164">
    <property type="entry name" value="BACTERIOHEMERYTHRIN"/>
    <property type="match status" value="1"/>
</dbReference>
<evidence type="ECO:0000256" key="2">
    <source>
        <dbReference type="ARBA" id="ARBA00022621"/>
    </source>
</evidence>
<dbReference type="PANTHER" id="PTHR37164:SF1">
    <property type="entry name" value="BACTERIOHEMERYTHRIN"/>
    <property type="match status" value="1"/>
</dbReference>
<dbReference type="InterPro" id="IPR050669">
    <property type="entry name" value="Hemerythrin"/>
</dbReference>
<reference evidence="5" key="1">
    <citation type="submission" date="2023-01" db="EMBL/GenBank/DDBJ databases">
        <title>Sulfurovum sp. XTW-4 genome assembly.</title>
        <authorList>
            <person name="Wang J."/>
        </authorList>
    </citation>
    <scope>NUCLEOTIDE SEQUENCE</scope>
    <source>
        <strain evidence="5">XTW-4</strain>
    </source>
</reference>
<evidence type="ECO:0000256" key="4">
    <source>
        <dbReference type="ARBA" id="ARBA00023004"/>
    </source>
</evidence>
<evidence type="ECO:0000313" key="6">
    <source>
        <dbReference type="Proteomes" id="UP001169066"/>
    </source>
</evidence>
<comment type="similarity">
    <text evidence="1">Belongs to the hemerythrin family.</text>
</comment>
<protein>
    <submittedName>
        <fullName evidence="5">Hemerythrin family protein</fullName>
    </submittedName>
</protein>
<dbReference type="Proteomes" id="UP001169066">
    <property type="component" value="Unassembled WGS sequence"/>
</dbReference>
<dbReference type="Gene3D" id="1.20.120.50">
    <property type="entry name" value="Hemerythrin-like"/>
    <property type="match status" value="1"/>
</dbReference>
<dbReference type="PROSITE" id="PS00550">
    <property type="entry name" value="HEMERYTHRINS"/>
    <property type="match status" value="1"/>
</dbReference>
<dbReference type="EMBL" id="JAQIBC010000001">
    <property type="protein sequence ID" value="MDM5262946.1"/>
    <property type="molecule type" value="Genomic_DNA"/>
</dbReference>
<accession>A0ABT7QPK1</accession>
<keyword evidence="2" id="KW-0561">Oxygen transport</keyword>
<keyword evidence="4" id="KW-0408">Iron</keyword>
<dbReference type="CDD" id="cd12107">
    <property type="entry name" value="Hemerythrin"/>
    <property type="match status" value="1"/>
</dbReference>
<sequence>MGLIYAEQVEYMSVDQMQKTHEDEIKIINEIEKLAVGYERGTTEQSELENKLDEYIEHVKAHFANEERLMQEYHFPSYEMHKLAHDMFLMDLQYATKQWKEFGDIKKMINFVAKTPEWIVMHVKSVDAPTADYIARKMEQQNEA</sequence>
<evidence type="ECO:0000313" key="5">
    <source>
        <dbReference type="EMBL" id="MDM5262946.1"/>
    </source>
</evidence>
<dbReference type="InterPro" id="IPR012827">
    <property type="entry name" value="Hemerythrin_metal-bd"/>
</dbReference>
<name>A0ABT7QPK1_9BACT</name>
<dbReference type="InterPro" id="IPR035938">
    <property type="entry name" value="Hemerythrin-like_sf"/>
</dbReference>
<gene>
    <name evidence="5" type="ORF">PF327_01915</name>
</gene>
<keyword evidence="3" id="KW-0479">Metal-binding</keyword>
<organism evidence="5 6">
    <name type="scientific">Sulfurovum xiamenensis</name>
    <dbReference type="NCBI Taxonomy" id="3019066"/>
    <lineage>
        <taxon>Bacteria</taxon>
        <taxon>Pseudomonadati</taxon>
        <taxon>Campylobacterota</taxon>
        <taxon>Epsilonproteobacteria</taxon>
        <taxon>Campylobacterales</taxon>
        <taxon>Sulfurovaceae</taxon>
        <taxon>Sulfurovum</taxon>
    </lineage>
</organism>
<dbReference type="SUPFAM" id="SSF47188">
    <property type="entry name" value="Hemerythrin-like"/>
    <property type="match status" value="1"/>
</dbReference>
<dbReference type="RefSeq" id="WP_289401096.1">
    <property type="nucleotide sequence ID" value="NZ_JAQIBC010000001.1"/>
</dbReference>
<proteinExistence type="inferred from homology"/>
<evidence type="ECO:0000256" key="3">
    <source>
        <dbReference type="ARBA" id="ARBA00022723"/>
    </source>
</evidence>
<evidence type="ECO:0000256" key="1">
    <source>
        <dbReference type="ARBA" id="ARBA00010587"/>
    </source>
</evidence>
<comment type="caution">
    <text evidence="5">The sequence shown here is derived from an EMBL/GenBank/DDBJ whole genome shotgun (WGS) entry which is preliminary data.</text>
</comment>
<keyword evidence="6" id="KW-1185">Reference proteome</keyword>
<keyword evidence="2" id="KW-0813">Transport</keyword>
<dbReference type="NCBIfam" id="TIGR02481">
    <property type="entry name" value="hemeryth_dom"/>
    <property type="match status" value="1"/>
</dbReference>
<dbReference type="InterPro" id="IPR016131">
    <property type="entry name" value="Haemerythrin_Fe_BS"/>
</dbReference>